<dbReference type="RefSeq" id="WP_087016791.1">
    <property type="nucleotide sequence ID" value="NZ_CP178353.1"/>
</dbReference>
<comment type="caution">
    <text evidence="1">The sequence shown here is derived from an EMBL/GenBank/DDBJ whole genome shotgun (WGS) entry which is preliminary data.</text>
</comment>
<dbReference type="SUPFAM" id="SSF52540">
    <property type="entry name" value="P-loop containing nucleoside triphosphate hydrolases"/>
    <property type="match status" value="1"/>
</dbReference>
<reference evidence="1 2" key="1">
    <citation type="submission" date="2017-05" db="EMBL/GenBank/DDBJ databases">
        <title>Butyricicoccus porcorum sp. nov. a butyrate-producing bacterium from the swine intestinal tract.</title>
        <authorList>
            <person name="Trachsel J."/>
            <person name="Humphrey S."/>
            <person name="Allen H.K."/>
        </authorList>
    </citation>
    <scope>NUCLEOTIDE SEQUENCE [LARGE SCALE GENOMIC DNA]</scope>
    <source>
        <strain evidence="1">BB10</strain>
    </source>
</reference>
<dbReference type="Proteomes" id="UP000194903">
    <property type="component" value="Unassembled WGS sequence"/>
</dbReference>
<keyword evidence="2" id="KW-1185">Reference proteome</keyword>
<evidence type="ECO:0000313" key="1">
    <source>
        <dbReference type="EMBL" id="OUM21798.1"/>
    </source>
</evidence>
<evidence type="ECO:0008006" key="3">
    <source>
        <dbReference type="Google" id="ProtNLM"/>
    </source>
</evidence>
<sequence>MTTSTIYTIEREFGSGGHIVGEKLAQLLNIPFYDSQIVDMAAKNAGVSRKIFEGFDEKPTNSFLYSLVMGSYTAAGSLTHSSDLNMSDKLFMEEAKIIREAADKGPCVVVGRCGSYVLRERKDVVRVFCTADIDFRIHHAVNDLGMEERRIEDAILKRDKKRASYFNYYTGKRWSDASSYDLCVSTSSIGIDGAVETVLAFGELMERQRQAANQ</sequence>
<accession>A0A252F7P0</accession>
<dbReference type="InterPro" id="IPR027417">
    <property type="entry name" value="P-loop_NTPase"/>
</dbReference>
<name>A0A252F7P0_9FIRM</name>
<dbReference type="EMBL" id="NHOC01000001">
    <property type="protein sequence ID" value="OUM21798.1"/>
    <property type="molecule type" value="Genomic_DNA"/>
</dbReference>
<gene>
    <name evidence="1" type="ORF">CBW42_00805</name>
</gene>
<proteinExistence type="predicted"/>
<organism evidence="1 2">
    <name type="scientific">Butyricicoccus porcorum</name>
    <dbReference type="NCBI Taxonomy" id="1945634"/>
    <lineage>
        <taxon>Bacteria</taxon>
        <taxon>Bacillati</taxon>
        <taxon>Bacillota</taxon>
        <taxon>Clostridia</taxon>
        <taxon>Eubacteriales</taxon>
        <taxon>Butyricicoccaceae</taxon>
        <taxon>Butyricicoccus</taxon>
    </lineage>
</organism>
<dbReference type="Gene3D" id="3.40.50.300">
    <property type="entry name" value="P-loop containing nucleotide triphosphate hydrolases"/>
    <property type="match status" value="1"/>
</dbReference>
<evidence type="ECO:0000313" key="2">
    <source>
        <dbReference type="Proteomes" id="UP000194903"/>
    </source>
</evidence>
<dbReference type="OrthoDB" id="9781180at2"/>
<dbReference type="AlphaFoldDB" id="A0A252F7P0"/>
<dbReference type="Pfam" id="PF13189">
    <property type="entry name" value="Cytidylate_kin2"/>
    <property type="match status" value="1"/>
</dbReference>
<protein>
    <recommendedName>
        <fullName evidence="3">Cytidylate kinase</fullName>
    </recommendedName>
</protein>